<dbReference type="AlphaFoldDB" id="A0AAP4EAF3"/>
<evidence type="ECO:0000313" key="1">
    <source>
        <dbReference type="EMBL" id="MDH2332492.1"/>
    </source>
</evidence>
<sequence>MKKYWRFMRTLTADVHFYTAQLDCVPIAVFIDNELVGAGPIKELTPDSVKIGTERFMRKNCTFKYAE</sequence>
<dbReference type="RefSeq" id="WP_279834866.1">
    <property type="nucleotide sequence ID" value="NZ_JARVWT010000006.1"/>
</dbReference>
<dbReference type="Proteomes" id="UP001229409">
    <property type="component" value="Unassembled WGS sequence"/>
</dbReference>
<accession>A0AAP4EAF3</accession>
<proteinExistence type="predicted"/>
<evidence type="ECO:0000313" key="2">
    <source>
        <dbReference type="Proteomes" id="UP001229409"/>
    </source>
</evidence>
<dbReference type="EMBL" id="JARVWT010000006">
    <property type="protein sequence ID" value="MDH2332492.1"/>
    <property type="molecule type" value="Genomic_DNA"/>
</dbReference>
<comment type="caution">
    <text evidence="1">The sequence shown here is derived from an EMBL/GenBank/DDBJ whole genome shotgun (WGS) entry which is preliminary data.</text>
</comment>
<protein>
    <submittedName>
        <fullName evidence="1">Uncharacterized protein</fullName>
    </submittedName>
</protein>
<gene>
    <name evidence="1" type="ORF">QDS18_16655</name>
</gene>
<name>A0AAP4EAF3_PAEPO</name>
<reference evidence="1" key="1">
    <citation type="submission" date="2023-04" db="EMBL/GenBank/DDBJ databases">
        <title>Uncovering the Secrets of Slow-Growing Bacteria in Tropical Savanna Soil through Cultivation and Genomic Analysis.</title>
        <authorList>
            <person name="Goncalves O.S."/>
            <person name="Santana M.F."/>
        </authorList>
    </citation>
    <scope>NUCLEOTIDE SEQUENCE</scope>
    <source>
        <strain evidence="1">ANTI</strain>
    </source>
</reference>
<organism evidence="1 2">
    <name type="scientific">Paenibacillus polymyxa</name>
    <name type="common">Bacillus polymyxa</name>
    <dbReference type="NCBI Taxonomy" id="1406"/>
    <lineage>
        <taxon>Bacteria</taxon>
        <taxon>Bacillati</taxon>
        <taxon>Bacillota</taxon>
        <taxon>Bacilli</taxon>
        <taxon>Bacillales</taxon>
        <taxon>Paenibacillaceae</taxon>
        <taxon>Paenibacillus</taxon>
    </lineage>
</organism>